<dbReference type="RefSeq" id="WP_025280880.1">
    <property type="nucleotide sequence ID" value="NZ_CP007268.1"/>
</dbReference>
<dbReference type="SMART" id="SM00267">
    <property type="entry name" value="GGDEF"/>
    <property type="match status" value="1"/>
</dbReference>
<accession>W8KNC1</accession>
<evidence type="ECO:0000313" key="7">
    <source>
        <dbReference type="Proteomes" id="UP000019442"/>
    </source>
</evidence>
<evidence type="ECO:0008006" key="8">
    <source>
        <dbReference type="Google" id="ProtNLM"/>
    </source>
</evidence>
<dbReference type="InterPro" id="IPR029787">
    <property type="entry name" value="Nucleotide_cyclase"/>
</dbReference>
<reference evidence="6 7" key="1">
    <citation type="journal article" date="2014" name="J Genomics">
        <title>Draft Genome Sequence of the Extremely Halophilic Phototrophic Purple Sulfur Bacterium Halorhodospira halochloris.</title>
        <authorList>
            <person name="Singh K.S."/>
            <person name="Kirksey J."/>
            <person name="Hoff W.D."/>
            <person name="Deole R."/>
        </authorList>
    </citation>
    <scope>NUCLEOTIDE SEQUENCE [LARGE SCALE GENOMIC DNA]</scope>
    <source>
        <strain evidence="6 7">A</strain>
    </source>
</reference>
<dbReference type="GO" id="GO:0003824">
    <property type="term" value="F:catalytic activity"/>
    <property type="evidence" value="ECO:0007669"/>
    <property type="project" value="UniProtKB-ARBA"/>
</dbReference>
<dbReference type="SUPFAM" id="SSF55073">
    <property type="entry name" value="Nucleotide cyclase"/>
    <property type="match status" value="1"/>
</dbReference>
<feature type="domain" description="PAC" evidence="4">
    <location>
        <begin position="227"/>
        <end position="280"/>
    </location>
</feature>
<dbReference type="SMART" id="SM00091">
    <property type="entry name" value="PAS"/>
    <property type="match status" value="2"/>
</dbReference>
<dbReference type="InterPro" id="IPR000014">
    <property type="entry name" value="PAS"/>
</dbReference>
<dbReference type="Pfam" id="PF08448">
    <property type="entry name" value="PAS_4"/>
    <property type="match status" value="1"/>
</dbReference>
<dbReference type="NCBIfam" id="TIGR00229">
    <property type="entry name" value="sensory_box"/>
    <property type="match status" value="2"/>
</dbReference>
<reference evidence="7" key="2">
    <citation type="submission" date="2014-02" db="EMBL/GenBank/DDBJ databases">
        <title>Draft Genome Sequence of extremely halophilic bacteria Halorhodospira halochloris.</title>
        <authorList>
            <person name="Singh K.S."/>
        </authorList>
    </citation>
    <scope>NUCLEOTIDE SEQUENCE [LARGE SCALE GENOMIC DNA]</scope>
    <source>
        <strain evidence="7">A</strain>
    </source>
</reference>
<evidence type="ECO:0000256" key="2">
    <source>
        <dbReference type="SAM" id="MobiDB-lite"/>
    </source>
</evidence>
<dbReference type="PROSITE" id="PS50112">
    <property type="entry name" value="PAS"/>
    <property type="match status" value="1"/>
</dbReference>
<protein>
    <recommendedName>
        <fullName evidence="8">Diguanylate cyclase</fullName>
    </recommendedName>
</protein>
<dbReference type="InterPro" id="IPR052163">
    <property type="entry name" value="DGC-Regulatory_Protein"/>
</dbReference>
<dbReference type="SUPFAM" id="SSF55785">
    <property type="entry name" value="PYP-like sensor domain (PAS domain)"/>
    <property type="match status" value="2"/>
</dbReference>
<feature type="domain" description="PAC" evidence="4">
    <location>
        <begin position="99"/>
        <end position="150"/>
    </location>
</feature>
<dbReference type="FunFam" id="3.30.70.270:FF:000001">
    <property type="entry name" value="Diguanylate cyclase domain protein"/>
    <property type="match status" value="1"/>
</dbReference>
<dbReference type="Proteomes" id="UP000019442">
    <property type="component" value="Chromosome"/>
</dbReference>
<dbReference type="InterPro" id="IPR000700">
    <property type="entry name" value="PAS-assoc_C"/>
</dbReference>
<proteinExistence type="predicted"/>
<dbReference type="Pfam" id="PF08447">
    <property type="entry name" value="PAS_3"/>
    <property type="match status" value="1"/>
</dbReference>
<dbReference type="HOGENOM" id="CLU_000445_11_4_6"/>
<evidence type="ECO:0000313" key="6">
    <source>
        <dbReference type="EMBL" id="AHK78517.1"/>
    </source>
</evidence>
<name>W8KNC1_9GAMM</name>
<dbReference type="AlphaFoldDB" id="W8KNC1"/>
<evidence type="ECO:0000259" key="5">
    <source>
        <dbReference type="PROSITE" id="PS50887"/>
    </source>
</evidence>
<dbReference type="EMBL" id="CP007268">
    <property type="protein sequence ID" value="AHK78517.1"/>
    <property type="molecule type" value="Genomic_DNA"/>
</dbReference>
<dbReference type="InterPro" id="IPR001610">
    <property type="entry name" value="PAC"/>
</dbReference>
<dbReference type="Gene3D" id="3.30.450.20">
    <property type="entry name" value="PAS domain"/>
    <property type="match status" value="2"/>
</dbReference>
<dbReference type="PANTHER" id="PTHR46663">
    <property type="entry name" value="DIGUANYLATE CYCLASE DGCT-RELATED"/>
    <property type="match status" value="1"/>
</dbReference>
<dbReference type="PANTHER" id="PTHR46663:SF4">
    <property type="entry name" value="DIGUANYLATE CYCLASE DGCT-RELATED"/>
    <property type="match status" value="1"/>
</dbReference>
<dbReference type="KEGG" id="hhc:M911_04180"/>
<gene>
    <name evidence="6" type="ORF">M911_04180</name>
</gene>
<dbReference type="Gene3D" id="3.30.70.270">
    <property type="match status" value="1"/>
</dbReference>
<dbReference type="InterPro" id="IPR043128">
    <property type="entry name" value="Rev_trsase/Diguanyl_cyclase"/>
</dbReference>
<evidence type="ECO:0000259" key="3">
    <source>
        <dbReference type="PROSITE" id="PS50112"/>
    </source>
</evidence>
<organism evidence="6 7">
    <name type="scientific">Ectothiorhodospira haloalkaliphila</name>
    <dbReference type="NCBI Taxonomy" id="421628"/>
    <lineage>
        <taxon>Bacteria</taxon>
        <taxon>Pseudomonadati</taxon>
        <taxon>Pseudomonadota</taxon>
        <taxon>Gammaproteobacteria</taxon>
        <taxon>Chromatiales</taxon>
        <taxon>Ectothiorhodospiraceae</taxon>
        <taxon>Ectothiorhodospira</taxon>
    </lineage>
</organism>
<feature type="domain" description="GGDEF" evidence="5">
    <location>
        <begin position="312"/>
        <end position="446"/>
    </location>
</feature>
<dbReference type="InterPro" id="IPR013655">
    <property type="entry name" value="PAS_fold_3"/>
</dbReference>
<dbReference type="SMART" id="SM00086">
    <property type="entry name" value="PAC"/>
    <property type="match status" value="2"/>
</dbReference>
<evidence type="ECO:0000259" key="4">
    <source>
        <dbReference type="PROSITE" id="PS50113"/>
    </source>
</evidence>
<dbReference type="NCBIfam" id="TIGR00254">
    <property type="entry name" value="GGDEF"/>
    <property type="match status" value="1"/>
</dbReference>
<dbReference type="PROSITE" id="PS50113">
    <property type="entry name" value="PAC"/>
    <property type="match status" value="2"/>
</dbReference>
<dbReference type="InterPro" id="IPR035965">
    <property type="entry name" value="PAS-like_dom_sf"/>
</dbReference>
<feature type="compositionally biased region" description="Polar residues" evidence="2">
    <location>
        <begin position="10"/>
        <end position="19"/>
    </location>
</feature>
<dbReference type="OrthoDB" id="9776960at2"/>
<dbReference type="CDD" id="cd00130">
    <property type="entry name" value="PAS"/>
    <property type="match status" value="2"/>
</dbReference>
<evidence type="ECO:0000256" key="1">
    <source>
        <dbReference type="ARBA" id="ARBA00001946"/>
    </source>
</evidence>
<sequence>MDQRPPRQPPTSGKASPESNAPLPGGEEHYRLLVEQQNDLVVKVDNEGRFLYVNPGYCSTFGKREEDLIGQRFMALVHPDDQAQTDAAIASLYHPPHRCYLEQRALTQEGWRWFGWSDVAVLDERGEVTAIIGVGRDIHDRKVAELQLLQTQRMLDLALEAGGIGTYTANFSTGQVCPDQRYLAQIGYQPGEIVITDEWWRANVHPEDLAAFAEQTGQVIHGGVDDFTAEYRFRHRDGRWIWLQDHARVYERSPDGIAVAVSGLRIDIHRRKEAELRLAYHADHDPLTGLLNRRGMWHVIRGIQAQGQRGHRPNAIAILDLDFFKRVNDTYGHLVGDQLLQEVAMVLRASTRESDWVARWGGEEFLILMPDTNVAQARNFIERLRQQIEAAPFLIREHSLRITVSAGLASSHLEEHDSHEAFVSRADMALYAAKKAGRNRVCTETEADQD</sequence>
<dbReference type="InterPro" id="IPR013656">
    <property type="entry name" value="PAS_4"/>
</dbReference>
<dbReference type="Pfam" id="PF00990">
    <property type="entry name" value="GGDEF"/>
    <property type="match status" value="1"/>
</dbReference>
<dbReference type="PROSITE" id="PS50887">
    <property type="entry name" value="GGDEF"/>
    <property type="match status" value="1"/>
</dbReference>
<keyword evidence="7" id="KW-1185">Reference proteome</keyword>
<dbReference type="InterPro" id="IPR000160">
    <property type="entry name" value="GGDEF_dom"/>
</dbReference>
<feature type="domain" description="PAS" evidence="3">
    <location>
        <begin position="26"/>
        <end position="82"/>
    </location>
</feature>
<dbReference type="CDD" id="cd01949">
    <property type="entry name" value="GGDEF"/>
    <property type="match status" value="1"/>
</dbReference>
<feature type="region of interest" description="Disordered" evidence="2">
    <location>
        <begin position="1"/>
        <end position="26"/>
    </location>
</feature>
<comment type="cofactor">
    <cofactor evidence="1">
        <name>Mg(2+)</name>
        <dbReference type="ChEBI" id="CHEBI:18420"/>
    </cofactor>
</comment>